<comment type="caution">
    <text evidence="1">The sequence shown here is derived from an EMBL/GenBank/DDBJ whole genome shotgun (WGS) entry which is preliminary data.</text>
</comment>
<organism evidence="1 2">
    <name type="scientific">Thermodesulfitimonas autotrophica</name>
    <dbReference type="NCBI Taxonomy" id="1894989"/>
    <lineage>
        <taxon>Bacteria</taxon>
        <taxon>Bacillati</taxon>
        <taxon>Bacillota</taxon>
        <taxon>Clostridia</taxon>
        <taxon>Thermoanaerobacterales</taxon>
        <taxon>Thermoanaerobacteraceae</taxon>
        <taxon>Thermodesulfitimonas</taxon>
    </lineage>
</organism>
<dbReference type="AlphaFoldDB" id="A0A3N5AQ82"/>
<proteinExistence type="predicted"/>
<dbReference type="EMBL" id="RKRE01000002">
    <property type="protein sequence ID" value="RPF47034.1"/>
    <property type="molecule type" value="Genomic_DNA"/>
</dbReference>
<protein>
    <submittedName>
        <fullName evidence="1">Uncharacterized protein</fullName>
    </submittedName>
</protein>
<sequence>MGLPEAEALAASFPYQGLRAGVTSACGLAAVAWEAAGGLAADTRGS</sequence>
<evidence type="ECO:0000313" key="1">
    <source>
        <dbReference type="EMBL" id="RPF47034.1"/>
    </source>
</evidence>
<reference evidence="1 2" key="1">
    <citation type="submission" date="2018-11" db="EMBL/GenBank/DDBJ databases">
        <title>Genomic Encyclopedia of Type Strains, Phase IV (KMG-IV): sequencing the most valuable type-strain genomes for metagenomic binning, comparative biology and taxonomic classification.</title>
        <authorList>
            <person name="Goeker M."/>
        </authorList>
    </citation>
    <scope>NUCLEOTIDE SEQUENCE [LARGE SCALE GENOMIC DNA]</scope>
    <source>
        <strain evidence="1 2">DSM 102936</strain>
    </source>
</reference>
<accession>A0A3N5AQ82</accession>
<evidence type="ECO:0000313" key="2">
    <source>
        <dbReference type="Proteomes" id="UP000282654"/>
    </source>
</evidence>
<keyword evidence="2" id="KW-1185">Reference proteome</keyword>
<dbReference type="Proteomes" id="UP000282654">
    <property type="component" value="Unassembled WGS sequence"/>
</dbReference>
<name>A0A3N5AQ82_9THEO</name>
<dbReference type="RefSeq" id="WP_170157748.1">
    <property type="nucleotide sequence ID" value="NZ_RKRE01000002.1"/>
</dbReference>
<gene>
    <name evidence="1" type="ORF">EDD75_1305</name>
</gene>